<reference evidence="1 2" key="2">
    <citation type="journal article" date="2013" name="Plant Cell Physiol.">
        <title>Rice Annotation Project Database (RAP-DB): an integrative and interactive database for rice genomics.</title>
        <authorList>
            <person name="Sakai H."/>
            <person name="Lee S.S."/>
            <person name="Tanaka T."/>
            <person name="Numa H."/>
            <person name="Kim J."/>
            <person name="Kawahara Y."/>
            <person name="Wakimoto H."/>
            <person name="Yang C.C."/>
            <person name="Iwamoto M."/>
            <person name="Abe T."/>
            <person name="Yamada Y."/>
            <person name="Muto A."/>
            <person name="Inokuchi H."/>
            <person name="Ikemura T."/>
            <person name="Matsumoto T."/>
            <person name="Sasaki T."/>
            <person name="Itoh T."/>
        </authorList>
    </citation>
    <scope>NUCLEOTIDE SEQUENCE [LARGE SCALE GENOMIC DNA]</scope>
    <source>
        <strain evidence="2">cv. Nipponbare</strain>
    </source>
</reference>
<dbReference type="Proteomes" id="UP000059680">
    <property type="component" value="Chromosome 2"/>
</dbReference>
<reference evidence="1 2" key="3">
    <citation type="journal article" date="2013" name="Rice">
        <title>Improvement of the Oryza sativa Nipponbare reference genome using next generation sequence and optical map data.</title>
        <authorList>
            <person name="Kawahara Y."/>
            <person name="de la Bastide M."/>
            <person name="Hamilton J.P."/>
            <person name="Kanamori H."/>
            <person name="McCombie W.R."/>
            <person name="Ouyang S."/>
            <person name="Schwartz D.C."/>
            <person name="Tanaka T."/>
            <person name="Wu J."/>
            <person name="Zhou S."/>
            <person name="Childs K.L."/>
            <person name="Davidson R.M."/>
            <person name="Lin H."/>
            <person name="Quesada-Ocampo L."/>
            <person name="Vaillancourt B."/>
            <person name="Sakai H."/>
            <person name="Lee S.S."/>
            <person name="Kim J."/>
            <person name="Numa H."/>
            <person name="Itoh T."/>
            <person name="Buell C.R."/>
            <person name="Matsumoto T."/>
        </authorList>
    </citation>
    <scope>NUCLEOTIDE SEQUENCE [LARGE SCALE GENOMIC DNA]</scope>
    <source>
        <strain evidence="2">cv. Nipponbare</strain>
    </source>
</reference>
<evidence type="ECO:0000313" key="1">
    <source>
        <dbReference type="EMBL" id="BAS76903.1"/>
    </source>
</evidence>
<dbReference type="Gramene" id="Os02t0139300-03">
    <property type="protein sequence ID" value="Os02t0139300-03"/>
    <property type="gene ID" value="Os02g0139300"/>
</dbReference>
<dbReference type="EMBL" id="AP014958">
    <property type="protein sequence ID" value="BAS76903.1"/>
    <property type="molecule type" value="Genomic_DNA"/>
</dbReference>
<gene>
    <name evidence="1" type="ordered locus">Os02g0139300</name>
    <name evidence="1" type="ORF">OSNPB_020139300</name>
</gene>
<name>A0A0P0VEI5_ORYSJ</name>
<organism evidence="1 2">
    <name type="scientific">Oryza sativa subsp. japonica</name>
    <name type="common">Rice</name>
    <dbReference type="NCBI Taxonomy" id="39947"/>
    <lineage>
        <taxon>Eukaryota</taxon>
        <taxon>Viridiplantae</taxon>
        <taxon>Streptophyta</taxon>
        <taxon>Embryophyta</taxon>
        <taxon>Tracheophyta</taxon>
        <taxon>Spermatophyta</taxon>
        <taxon>Magnoliopsida</taxon>
        <taxon>Liliopsida</taxon>
        <taxon>Poales</taxon>
        <taxon>Poaceae</taxon>
        <taxon>BOP clade</taxon>
        <taxon>Oryzoideae</taxon>
        <taxon>Oryzeae</taxon>
        <taxon>Oryzinae</taxon>
        <taxon>Oryza</taxon>
        <taxon>Oryza sativa</taxon>
    </lineage>
</organism>
<sequence>MLGDVAEPACNQASSDFRFFHVALCLDIPFQFDSAFSAPILQKRGYIAMTTQIRWQWRQKKKKSLQIYQGRINKM</sequence>
<keyword evidence="2" id="KW-1185">Reference proteome</keyword>
<dbReference type="AlphaFoldDB" id="A0A0P0VEI5"/>
<dbReference type="ExpressionAtlas" id="A0A0P0VEI5">
    <property type="expression patterns" value="baseline and differential"/>
</dbReference>
<protein>
    <submittedName>
        <fullName evidence="1">Os02g0139300 protein</fullName>
    </submittedName>
</protein>
<evidence type="ECO:0000313" key="2">
    <source>
        <dbReference type="Proteomes" id="UP000059680"/>
    </source>
</evidence>
<proteinExistence type="predicted"/>
<accession>A0A0P0VEI5</accession>
<reference evidence="2" key="1">
    <citation type="journal article" date="2005" name="Nature">
        <title>The map-based sequence of the rice genome.</title>
        <authorList>
            <consortium name="International rice genome sequencing project (IRGSP)"/>
            <person name="Matsumoto T."/>
            <person name="Wu J."/>
            <person name="Kanamori H."/>
            <person name="Katayose Y."/>
            <person name="Fujisawa M."/>
            <person name="Namiki N."/>
            <person name="Mizuno H."/>
            <person name="Yamamoto K."/>
            <person name="Antonio B.A."/>
            <person name="Baba T."/>
            <person name="Sakata K."/>
            <person name="Nagamura Y."/>
            <person name="Aoki H."/>
            <person name="Arikawa K."/>
            <person name="Arita K."/>
            <person name="Bito T."/>
            <person name="Chiden Y."/>
            <person name="Fujitsuka N."/>
            <person name="Fukunaka R."/>
            <person name="Hamada M."/>
            <person name="Harada C."/>
            <person name="Hayashi A."/>
            <person name="Hijishita S."/>
            <person name="Honda M."/>
            <person name="Hosokawa S."/>
            <person name="Ichikawa Y."/>
            <person name="Idonuma A."/>
            <person name="Iijima M."/>
            <person name="Ikeda M."/>
            <person name="Ikeno M."/>
            <person name="Ito K."/>
            <person name="Ito S."/>
            <person name="Ito T."/>
            <person name="Ito Y."/>
            <person name="Ito Y."/>
            <person name="Iwabuchi A."/>
            <person name="Kamiya K."/>
            <person name="Karasawa W."/>
            <person name="Kurita K."/>
            <person name="Katagiri S."/>
            <person name="Kikuta A."/>
            <person name="Kobayashi H."/>
            <person name="Kobayashi N."/>
            <person name="Machita K."/>
            <person name="Maehara T."/>
            <person name="Masukawa M."/>
            <person name="Mizubayashi T."/>
            <person name="Mukai Y."/>
            <person name="Nagasaki H."/>
            <person name="Nagata Y."/>
            <person name="Naito S."/>
            <person name="Nakashima M."/>
            <person name="Nakama Y."/>
            <person name="Nakamichi Y."/>
            <person name="Nakamura M."/>
            <person name="Meguro A."/>
            <person name="Negishi M."/>
            <person name="Ohta I."/>
            <person name="Ohta T."/>
            <person name="Okamoto M."/>
            <person name="Ono N."/>
            <person name="Saji S."/>
            <person name="Sakaguchi M."/>
            <person name="Sakai K."/>
            <person name="Shibata M."/>
            <person name="Shimokawa T."/>
            <person name="Song J."/>
            <person name="Takazaki Y."/>
            <person name="Terasawa K."/>
            <person name="Tsugane M."/>
            <person name="Tsuji K."/>
            <person name="Ueda S."/>
            <person name="Waki K."/>
            <person name="Yamagata H."/>
            <person name="Yamamoto M."/>
            <person name="Yamamoto S."/>
            <person name="Yamane H."/>
            <person name="Yoshiki S."/>
            <person name="Yoshihara R."/>
            <person name="Yukawa K."/>
            <person name="Zhong H."/>
            <person name="Yano M."/>
            <person name="Yuan Q."/>
            <person name="Ouyang S."/>
            <person name="Liu J."/>
            <person name="Jones K.M."/>
            <person name="Gansberger K."/>
            <person name="Moffat K."/>
            <person name="Hill J."/>
            <person name="Bera J."/>
            <person name="Fadrosh D."/>
            <person name="Jin S."/>
            <person name="Johri S."/>
            <person name="Kim M."/>
            <person name="Overton L."/>
            <person name="Reardon M."/>
            <person name="Tsitrin T."/>
            <person name="Vuong H."/>
            <person name="Weaver B."/>
            <person name="Ciecko A."/>
            <person name="Tallon L."/>
            <person name="Jackson J."/>
            <person name="Pai G."/>
            <person name="Aken S.V."/>
            <person name="Utterback T."/>
            <person name="Reidmuller S."/>
            <person name="Feldblyum T."/>
            <person name="Hsiao J."/>
            <person name="Zismann V."/>
            <person name="Iobst S."/>
            <person name="de Vazeille A.R."/>
            <person name="Buell C.R."/>
            <person name="Ying K."/>
            <person name="Li Y."/>
            <person name="Lu T."/>
            <person name="Huang Y."/>
            <person name="Zhao Q."/>
            <person name="Feng Q."/>
            <person name="Zhang L."/>
            <person name="Zhu J."/>
            <person name="Weng Q."/>
            <person name="Mu J."/>
            <person name="Lu Y."/>
            <person name="Fan D."/>
            <person name="Liu Y."/>
            <person name="Guan J."/>
            <person name="Zhang Y."/>
            <person name="Yu S."/>
            <person name="Liu X."/>
            <person name="Zhang Y."/>
            <person name="Hong G."/>
            <person name="Han B."/>
            <person name="Choisne N."/>
            <person name="Demange N."/>
            <person name="Orjeda G."/>
            <person name="Samain S."/>
            <person name="Cattolico L."/>
            <person name="Pelletier E."/>
            <person name="Couloux A."/>
            <person name="Segurens B."/>
            <person name="Wincker P."/>
            <person name="D'Hont A."/>
            <person name="Scarpelli C."/>
            <person name="Weissenbach J."/>
            <person name="Salanoubat M."/>
            <person name="Quetier F."/>
            <person name="Yu Y."/>
            <person name="Kim H.R."/>
            <person name="Rambo T."/>
            <person name="Currie J."/>
            <person name="Collura K."/>
            <person name="Luo M."/>
            <person name="Yang T."/>
            <person name="Ammiraju J.S.S."/>
            <person name="Engler F."/>
            <person name="Soderlund C."/>
            <person name="Wing R.A."/>
            <person name="Palmer L.E."/>
            <person name="de la Bastide M."/>
            <person name="Spiegel L."/>
            <person name="Nascimento L."/>
            <person name="Zutavern T."/>
            <person name="O'Shaughnessy A."/>
            <person name="Dike S."/>
            <person name="Dedhia N."/>
            <person name="Preston R."/>
            <person name="Balija V."/>
            <person name="McCombie W.R."/>
            <person name="Chow T."/>
            <person name="Chen H."/>
            <person name="Chung M."/>
            <person name="Chen C."/>
            <person name="Shaw J."/>
            <person name="Wu H."/>
            <person name="Hsiao K."/>
            <person name="Chao Y."/>
            <person name="Chu M."/>
            <person name="Cheng C."/>
            <person name="Hour A."/>
            <person name="Lee P."/>
            <person name="Lin S."/>
            <person name="Lin Y."/>
            <person name="Liou J."/>
            <person name="Liu S."/>
            <person name="Hsing Y."/>
            <person name="Raghuvanshi S."/>
            <person name="Mohanty A."/>
            <person name="Bharti A.K."/>
            <person name="Gaur A."/>
            <person name="Gupta V."/>
            <person name="Kumar D."/>
            <person name="Ravi V."/>
            <person name="Vij S."/>
            <person name="Kapur A."/>
            <person name="Khurana P."/>
            <person name="Khurana P."/>
            <person name="Khurana J.P."/>
            <person name="Tyagi A.K."/>
            <person name="Gaikwad K."/>
            <person name="Singh A."/>
            <person name="Dalal V."/>
            <person name="Srivastava S."/>
            <person name="Dixit A."/>
            <person name="Pal A.K."/>
            <person name="Ghazi I.A."/>
            <person name="Yadav M."/>
            <person name="Pandit A."/>
            <person name="Bhargava A."/>
            <person name="Sureshbabu K."/>
            <person name="Batra K."/>
            <person name="Sharma T.R."/>
            <person name="Mohapatra T."/>
            <person name="Singh N.K."/>
            <person name="Messing J."/>
            <person name="Nelson A.B."/>
            <person name="Fuks G."/>
            <person name="Kavchok S."/>
            <person name="Keizer G."/>
            <person name="Linton E."/>
            <person name="Llaca V."/>
            <person name="Song R."/>
            <person name="Tanyolac B."/>
            <person name="Young S."/>
            <person name="Ho-Il K."/>
            <person name="Hahn J.H."/>
            <person name="Sangsakoo G."/>
            <person name="Vanavichit A."/>
            <person name="de Mattos Luiz.A.T."/>
            <person name="Zimmer P.D."/>
            <person name="Malone G."/>
            <person name="Dellagostin O."/>
            <person name="de Oliveira A.C."/>
            <person name="Bevan M."/>
            <person name="Bancroft I."/>
            <person name="Minx P."/>
            <person name="Cordum H."/>
            <person name="Wilson R."/>
            <person name="Cheng Z."/>
            <person name="Jin W."/>
            <person name="Jiang J."/>
            <person name="Leong S.A."/>
            <person name="Iwama H."/>
            <person name="Gojobori T."/>
            <person name="Itoh T."/>
            <person name="Niimura Y."/>
            <person name="Fujii Y."/>
            <person name="Habara T."/>
            <person name="Sakai H."/>
            <person name="Sato Y."/>
            <person name="Wilson G."/>
            <person name="Kumar K."/>
            <person name="McCouch S."/>
            <person name="Juretic N."/>
            <person name="Hoen D."/>
            <person name="Wright S."/>
            <person name="Bruskiewich R."/>
            <person name="Bureau T."/>
            <person name="Miyao A."/>
            <person name="Hirochika H."/>
            <person name="Nishikawa T."/>
            <person name="Kadowaki K."/>
            <person name="Sugiura M."/>
            <person name="Burr B."/>
            <person name="Sasaki T."/>
        </authorList>
    </citation>
    <scope>NUCLEOTIDE SEQUENCE [LARGE SCALE GENOMIC DNA]</scope>
    <source>
        <strain evidence="2">cv. Nipponbare</strain>
    </source>
</reference>